<dbReference type="GO" id="GO:0045505">
    <property type="term" value="F:dynein intermediate chain binding"/>
    <property type="evidence" value="ECO:0007669"/>
    <property type="project" value="TreeGrafter"/>
</dbReference>
<dbReference type="EMBL" id="BGZK01000297">
    <property type="protein sequence ID" value="GBP34964.1"/>
    <property type="molecule type" value="Genomic_DNA"/>
</dbReference>
<dbReference type="InterPro" id="IPR011989">
    <property type="entry name" value="ARM-like"/>
</dbReference>
<evidence type="ECO:0000313" key="4">
    <source>
        <dbReference type="Proteomes" id="UP000299102"/>
    </source>
</evidence>
<evidence type="ECO:0000259" key="2">
    <source>
        <dbReference type="Pfam" id="PF25757"/>
    </source>
</evidence>
<dbReference type="GO" id="GO:0003341">
    <property type="term" value="P:cilium movement"/>
    <property type="evidence" value="ECO:0007669"/>
    <property type="project" value="TreeGrafter"/>
</dbReference>
<evidence type="ECO:0000259" key="1">
    <source>
        <dbReference type="Pfam" id="PF24573"/>
    </source>
</evidence>
<dbReference type="GO" id="GO:0005737">
    <property type="term" value="C:cytoplasm"/>
    <property type="evidence" value="ECO:0007669"/>
    <property type="project" value="TreeGrafter"/>
</dbReference>
<dbReference type="AlphaFoldDB" id="A0A4C1VAJ8"/>
<dbReference type="PANTHER" id="PTHR16216">
    <property type="entry name" value="DYNEIN ASSEMBLY FACTOR 5, AXONEMAL"/>
    <property type="match status" value="1"/>
</dbReference>
<protein>
    <submittedName>
        <fullName evidence="3">Dynein assembly factor 5, axonemal</fullName>
    </submittedName>
</protein>
<keyword evidence="4" id="KW-1185">Reference proteome</keyword>
<dbReference type="GO" id="GO:0036158">
    <property type="term" value="P:outer dynein arm assembly"/>
    <property type="evidence" value="ECO:0007669"/>
    <property type="project" value="TreeGrafter"/>
</dbReference>
<dbReference type="Pfam" id="PF24573">
    <property type="entry name" value="HEAT_DAAF5"/>
    <property type="match status" value="1"/>
</dbReference>
<sequence length="660" mass="74019">MLEFRGHRIIQWPGAIVLAGAAKCFELSITPMAEKLFDENAQVRMQVTLEVGNWMLNLRDRYSFWHRMIPLLLTSLSDVMADIRATATKLWDDVGLQFLEENEEDLKKRTDFLMDVPTHYPDIKRPNLGCRQLVQRNIGKIVPAIQREMDGWQADPRLRVSQLLCWLIVCAEEGSTQHAAAIITALLRGAKDDDERVVLEVKRASKLLGYFITPDIWWPLLEPEMDSWGALLVLANILKGSQAEHLQGKVLQNILKEIVDPDRCQTRKPKYQGNLLHVVEALMDLCGEACRPCARELFIISFTVYAMPADDKIAFMALSNLDKLRALEGCARTLTSLYSRHIGSVLSSITGDARTWTLLNAESCLLQCALLNAGSAMGDQLHLIAPLLNDCLGTRDVDPEVKLKMFTTLSTVMMNRQTNFISCEKDKLQVFLKIIIDDVIKPNLVWSPGRTAEAIRTAAVACLCAALQPPAAPVAASAERDNGAGDAPDQVKLFPDKETLEKFLDEMIPLLTGLVDDNAALTRQYALRTISHLAVLAEQMGCFTSERLHKLYYPVLKRLDDSSDKVRSLAVGCVRALFERRPLLYDTVTFGAHIDALYSAMLVHLDDSDDDFRKEMLDALLGLSDIDSKLLEKKVKANIHLYRNKAAFERLASHIAVLRI</sequence>
<dbReference type="SUPFAM" id="SSF48371">
    <property type="entry name" value="ARM repeat"/>
    <property type="match status" value="1"/>
</dbReference>
<name>A0A4C1VAJ8_EUMVA</name>
<evidence type="ECO:0000313" key="3">
    <source>
        <dbReference type="EMBL" id="GBP34964.1"/>
    </source>
</evidence>
<reference evidence="3 4" key="1">
    <citation type="journal article" date="2019" name="Commun. Biol.">
        <title>The bagworm genome reveals a unique fibroin gene that provides high tensile strength.</title>
        <authorList>
            <person name="Kono N."/>
            <person name="Nakamura H."/>
            <person name="Ohtoshi R."/>
            <person name="Tomita M."/>
            <person name="Numata K."/>
            <person name="Arakawa K."/>
        </authorList>
    </citation>
    <scope>NUCLEOTIDE SEQUENCE [LARGE SCALE GENOMIC DNA]</scope>
</reference>
<dbReference type="InterPro" id="IPR052623">
    <property type="entry name" value="DAAF5"/>
</dbReference>
<feature type="domain" description="Dynein axonemal assembly factor 5 HEAT-repeat" evidence="1">
    <location>
        <begin position="119"/>
        <end position="307"/>
    </location>
</feature>
<accession>A0A4C1VAJ8</accession>
<dbReference type="STRING" id="151549.A0A4C1VAJ8"/>
<proteinExistence type="predicted"/>
<dbReference type="PANTHER" id="PTHR16216:SF2">
    <property type="entry name" value="DYNEIN AXONEMAL ASSEMBLY FACTOR 5"/>
    <property type="match status" value="1"/>
</dbReference>
<dbReference type="InterPro" id="IPR057978">
    <property type="entry name" value="TPR_DAAF5"/>
</dbReference>
<dbReference type="Pfam" id="PF25757">
    <property type="entry name" value="TPR_DNAAF5"/>
    <property type="match status" value="1"/>
</dbReference>
<dbReference type="InterPro" id="IPR056497">
    <property type="entry name" value="HEAT_DAAF5"/>
</dbReference>
<dbReference type="Proteomes" id="UP000299102">
    <property type="component" value="Unassembled WGS sequence"/>
</dbReference>
<dbReference type="InterPro" id="IPR016024">
    <property type="entry name" value="ARM-type_fold"/>
</dbReference>
<gene>
    <name evidence="3" type="primary">Dnaaf5</name>
    <name evidence="3" type="ORF">EVAR_28429_1</name>
</gene>
<comment type="caution">
    <text evidence="3">The sequence shown here is derived from an EMBL/GenBank/DDBJ whole genome shotgun (WGS) entry which is preliminary data.</text>
</comment>
<organism evidence="3 4">
    <name type="scientific">Eumeta variegata</name>
    <name type="common">Bagworm moth</name>
    <name type="synonym">Eumeta japonica</name>
    <dbReference type="NCBI Taxonomy" id="151549"/>
    <lineage>
        <taxon>Eukaryota</taxon>
        <taxon>Metazoa</taxon>
        <taxon>Ecdysozoa</taxon>
        <taxon>Arthropoda</taxon>
        <taxon>Hexapoda</taxon>
        <taxon>Insecta</taxon>
        <taxon>Pterygota</taxon>
        <taxon>Neoptera</taxon>
        <taxon>Endopterygota</taxon>
        <taxon>Lepidoptera</taxon>
        <taxon>Glossata</taxon>
        <taxon>Ditrysia</taxon>
        <taxon>Tineoidea</taxon>
        <taxon>Psychidae</taxon>
        <taxon>Oiketicinae</taxon>
        <taxon>Eumeta</taxon>
    </lineage>
</organism>
<dbReference type="GO" id="GO:0036159">
    <property type="term" value="P:inner dynein arm assembly"/>
    <property type="evidence" value="ECO:0007669"/>
    <property type="project" value="TreeGrafter"/>
</dbReference>
<dbReference type="OrthoDB" id="413572at2759"/>
<feature type="domain" description="Dynein axonemal assembly factor 5 TPR repeats" evidence="2">
    <location>
        <begin position="9"/>
        <end position="109"/>
    </location>
</feature>
<dbReference type="Gene3D" id="1.25.10.10">
    <property type="entry name" value="Leucine-rich Repeat Variant"/>
    <property type="match status" value="2"/>
</dbReference>